<evidence type="ECO:0000313" key="12">
    <source>
        <dbReference type="Proteomes" id="UP000327044"/>
    </source>
</evidence>
<evidence type="ECO:0000256" key="3">
    <source>
        <dbReference type="ARBA" id="ARBA00022692"/>
    </source>
</evidence>
<keyword evidence="8" id="KW-0449">Lipoprotein</keyword>
<protein>
    <submittedName>
        <fullName evidence="10">Uncharacterized protein</fullName>
    </submittedName>
</protein>
<dbReference type="Pfam" id="PF17064">
    <property type="entry name" value="QVR"/>
    <property type="match status" value="1"/>
</dbReference>
<evidence type="ECO:0000256" key="4">
    <source>
        <dbReference type="ARBA" id="ARBA00022729"/>
    </source>
</evidence>
<dbReference type="PANTHER" id="PTHR33562:SF23">
    <property type="entry name" value="PROTEIN QUIVER"/>
    <property type="match status" value="1"/>
</dbReference>
<evidence type="ECO:0000313" key="11">
    <source>
        <dbReference type="EMBL" id="KAB0792892.1"/>
    </source>
</evidence>
<sequence length="145" mass="16516">MVPSYDMHSSVLLPIIVVAFFRHLPGTDGIKCFQCNSTENEECLTLSTTDLDSPFYQECEPTNDAVKPFCKKTKYFMNYPYSIFRITRECGRVFFKDDDEGCKYADVLKAEKVCQCFSDGCNTSANTTGDRYRAVLLASFLFLLL</sequence>
<keyword evidence="6" id="KW-0472">Membrane</keyword>
<evidence type="ECO:0000256" key="7">
    <source>
        <dbReference type="ARBA" id="ARBA00023180"/>
    </source>
</evidence>
<reference evidence="11" key="3">
    <citation type="submission" date="2019-08" db="EMBL/GenBank/DDBJ databases">
        <authorList>
            <consortium name="Photinus pyralis genome working group"/>
            <person name="Fallon T.R."/>
            <person name="Sander Lower S.E."/>
            <person name="Weng J.-K."/>
        </authorList>
    </citation>
    <scope>NUCLEOTIDE SEQUENCE</scope>
    <source>
        <strain evidence="11">1611_PpyrPB1</strain>
        <tissue evidence="11">Whole body</tissue>
    </source>
</reference>
<keyword evidence="3" id="KW-0812">Transmembrane</keyword>
<evidence type="ECO:0000256" key="2">
    <source>
        <dbReference type="ARBA" id="ARBA00022622"/>
    </source>
</evidence>
<dbReference type="InParanoid" id="A0A1Y1KWV0"/>
<comment type="subcellular location">
    <subcellularLocation>
        <location evidence="1">Membrane</location>
        <topology evidence="1">Lipid-anchor</topology>
        <topology evidence="1">GPI-anchor</topology>
    </subcellularLocation>
</comment>
<dbReference type="GO" id="GO:0030431">
    <property type="term" value="P:sleep"/>
    <property type="evidence" value="ECO:0007669"/>
    <property type="project" value="InterPro"/>
</dbReference>
<dbReference type="InterPro" id="IPR050975">
    <property type="entry name" value="Sleep_regulator"/>
</dbReference>
<dbReference type="InterPro" id="IPR031424">
    <property type="entry name" value="QVR-like"/>
</dbReference>
<reference evidence="11 12" key="2">
    <citation type="journal article" date="2018" name="Elife">
        <title>Firefly genomes illuminate parallel origins of bioluminescence in beetles.</title>
        <authorList>
            <person name="Fallon T.R."/>
            <person name="Lower S.E."/>
            <person name="Chang C.H."/>
            <person name="Bessho-Uehara M."/>
            <person name="Martin G.J."/>
            <person name="Bewick A.J."/>
            <person name="Behringer M."/>
            <person name="Debat H.J."/>
            <person name="Wong I."/>
            <person name="Day J.C."/>
            <person name="Suvorov A."/>
            <person name="Silva C.J."/>
            <person name="Stanger-Hall K.F."/>
            <person name="Hall D.W."/>
            <person name="Schmitz R.J."/>
            <person name="Nelson D.R."/>
            <person name="Lewis S.M."/>
            <person name="Shigenobu S."/>
            <person name="Bybee S.M."/>
            <person name="Larracuente A.M."/>
            <person name="Oba Y."/>
            <person name="Weng J.K."/>
        </authorList>
    </citation>
    <scope>NUCLEOTIDE SEQUENCE [LARGE SCALE GENOMIC DNA]</scope>
    <source>
        <strain evidence="11">1611_PpyrPB1</strain>
        <tissue evidence="11">Whole body</tissue>
    </source>
</reference>
<reference evidence="10" key="1">
    <citation type="journal article" date="2016" name="Sci. Rep.">
        <title>Molecular characterization of firefly nuptial gifts: a multi-omics approach sheds light on postcopulatory sexual selection.</title>
        <authorList>
            <person name="Al-Wathiqui N."/>
            <person name="Fallon T.R."/>
            <person name="South A."/>
            <person name="Weng J.K."/>
            <person name="Lewis S.M."/>
        </authorList>
    </citation>
    <scope>NUCLEOTIDE SEQUENCE</scope>
</reference>
<evidence type="ECO:0000256" key="6">
    <source>
        <dbReference type="ARBA" id="ARBA00023136"/>
    </source>
</evidence>
<evidence type="ECO:0000256" key="5">
    <source>
        <dbReference type="ARBA" id="ARBA00022989"/>
    </source>
</evidence>
<evidence type="ECO:0000256" key="8">
    <source>
        <dbReference type="ARBA" id="ARBA00023288"/>
    </source>
</evidence>
<evidence type="ECO:0000313" key="10">
    <source>
        <dbReference type="EMBL" id="JAV63876.1"/>
    </source>
</evidence>
<evidence type="ECO:0000256" key="9">
    <source>
        <dbReference type="SAM" id="SignalP"/>
    </source>
</evidence>
<name>A0A1Y1KWV0_PHOPY</name>
<dbReference type="PANTHER" id="PTHR33562">
    <property type="entry name" value="ATILLA, ISOFORM B-RELATED-RELATED"/>
    <property type="match status" value="1"/>
</dbReference>
<dbReference type="EMBL" id="GEZM01075921">
    <property type="protein sequence ID" value="JAV63876.1"/>
    <property type="molecule type" value="Transcribed_RNA"/>
</dbReference>
<keyword evidence="12" id="KW-1185">Reference proteome</keyword>
<gene>
    <name evidence="11" type="ORF">PPYR_12512</name>
</gene>
<keyword evidence="7" id="KW-0325">Glycoprotein</keyword>
<keyword evidence="2" id="KW-0336">GPI-anchor</keyword>
<evidence type="ECO:0000256" key="1">
    <source>
        <dbReference type="ARBA" id="ARBA00004589"/>
    </source>
</evidence>
<keyword evidence="5" id="KW-1133">Transmembrane helix</keyword>
<accession>A0A1Y1KWV0</accession>
<dbReference type="OrthoDB" id="6420171at2759"/>
<feature type="signal peptide" evidence="9">
    <location>
        <begin position="1"/>
        <end position="29"/>
    </location>
</feature>
<proteinExistence type="predicted"/>
<feature type="chain" id="PRO_5033289672" evidence="9">
    <location>
        <begin position="30"/>
        <end position="145"/>
    </location>
</feature>
<keyword evidence="4 9" id="KW-0732">Signal</keyword>
<dbReference type="Proteomes" id="UP000327044">
    <property type="component" value="Unassembled WGS sequence"/>
</dbReference>
<dbReference type="EMBL" id="VVIM01000009">
    <property type="protein sequence ID" value="KAB0792892.1"/>
    <property type="molecule type" value="Genomic_DNA"/>
</dbReference>
<organism evidence="10">
    <name type="scientific">Photinus pyralis</name>
    <name type="common">Common eastern firefly</name>
    <name type="synonym">Lampyris pyralis</name>
    <dbReference type="NCBI Taxonomy" id="7054"/>
    <lineage>
        <taxon>Eukaryota</taxon>
        <taxon>Metazoa</taxon>
        <taxon>Ecdysozoa</taxon>
        <taxon>Arthropoda</taxon>
        <taxon>Hexapoda</taxon>
        <taxon>Insecta</taxon>
        <taxon>Pterygota</taxon>
        <taxon>Neoptera</taxon>
        <taxon>Endopterygota</taxon>
        <taxon>Coleoptera</taxon>
        <taxon>Polyphaga</taxon>
        <taxon>Elateriformia</taxon>
        <taxon>Elateroidea</taxon>
        <taxon>Lampyridae</taxon>
        <taxon>Lampyrinae</taxon>
        <taxon>Photinus</taxon>
    </lineage>
</organism>
<dbReference type="AlphaFoldDB" id="A0A1Y1KWV0"/>
<dbReference type="GO" id="GO:0032222">
    <property type="term" value="P:regulation of synaptic transmission, cholinergic"/>
    <property type="evidence" value="ECO:0007669"/>
    <property type="project" value="InterPro"/>
</dbReference>
<dbReference type="GO" id="GO:0098552">
    <property type="term" value="C:side of membrane"/>
    <property type="evidence" value="ECO:0007669"/>
    <property type="project" value="UniProtKB-KW"/>
</dbReference>